<evidence type="ECO:0000256" key="3">
    <source>
        <dbReference type="ARBA" id="ARBA00011738"/>
    </source>
</evidence>
<dbReference type="PRINTS" id="PR00799">
    <property type="entry name" value="TRANSAMINASE"/>
</dbReference>
<evidence type="ECO:0000256" key="6">
    <source>
        <dbReference type="ARBA" id="ARBA00022679"/>
    </source>
</evidence>
<dbReference type="GO" id="GO:0030170">
    <property type="term" value="F:pyridoxal phosphate binding"/>
    <property type="evidence" value="ECO:0007669"/>
    <property type="project" value="InterPro"/>
</dbReference>
<comment type="caution">
    <text evidence="9">The sequence shown here is derived from an EMBL/GenBank/DDBJ whole genome shotgun (WGS) entry which is preliminary data.</text>
</comment>
<dbReference type="GO" id="GO:0004069">
    <property type="term" value="F:L-aspartate:2-oxoglutarate aminotransferase activity"/>
    <property type="evidence" value="ECO:0007669"/>
    <property type="project" value="UniProtKB-EC"/>
</dbReference>
<dbReference type="InterPro" id="IPR004839">
    <property type="entry name" value="Aminotransferase_I/II_large"/>
</dbReference>
<dbReference type="GO" id="GO:0006532">
    <property type="term" value="P:aspartate biosynthetic process"/>
    <property type="evidence" value="ECO:0007669"/>
    <property type="project" value="TreeGrafter"/>
</dbReference>
<keyword evidence="6" id="KW-0808">Transferase</keyword>
<evidence type="ECO:0000256" key="5">
    <source>
        <dbReference type="ARBA" id="ARBA00022576"/>
    </source>
</evidence>
<feature type="domain" description="Aminotransferase class I/classII large" evidence="8">
    <location>
        <begin position="85"/>
        <end position="424"/>
    </location>
</feature>
<keyword evidence="7" id="KW-0663">Pyridoxal phosphate</keyword>
<dbReference type="Gene3D" id="3.90.1150.10">
    <property type="entry name" value="Aspartate Aminotransferase, domain 1"/>
    <property type="match status" value="1"/>
</dbReference>
<keyword evidence="5 9" id="KW-0032">Aminotransferase</keyword>
<evidence type="ECO:0000256" key="1">
    <source>
        <dbReference type="ARBA" id="ARBA00001933"/>
    </source>
</evidence>
<dbReference type="PANTHER" id="PTHR11879">
    <property type="entry name" value="ASPARTATE AMINOTRANSFERASE"/>
    <property type="match status" value="1"/>
</dbReference>
<dbReference type="Pfam" id="PF00155">
    <property type="entry name" value="Aminotran_1_2"/>
    <property type="match status" value="1"/>
</dbReference>
<dbReference type="InterPro" id="IPR000796">
    <property type="entry name" value="Asp_trans"/>
</dbReference>
<dbReference type="PANTHER" id="PTHR11879:SF36">
    <property type="entry name" value="ASPARTATE AMINOTRANSFERASE, CYTOPLASMIC 2"/>
    <property type="match status" value="1"/>
</dbReference>
<protein>
    <recommendedName>
        <fullName evidence="4">aspartate transaminase</fullName>
        <ecNumber evidence="4">2.6.1.1</ecNumber>
    </recommendedName>
</protein>
<evidence type="ECO:0000256" key="7">
    <source>
        <dbReference type="ARBA" id="ARBA00022898"/>
    </source>
</evidence>
<comment type="subunit">
    <text evidence="3">Homodimer.</text>
</comment>
<dbReference type="SUPFAM" id="SSF53383">
    <property type="entry name" value="PLP-dependent transferases"/>
    <property type="match status" value="1"/>
</dbReference>
<evidence type="ECO:0000313" key="9">
    <source>
        <dbReference type="EMBL" id="CAK6950203.1"/>
    </source>
</evidence>
<dbReference type="InterPro" id="IPR015422">
    <property type="entry name" value="PyrdxlP-dep_Trfase_small"/>
</dbReference>
<dbReference type="EMBL" id="CAWUFR010000003">
    <property type="protein sequence ID" value="CAK6950203.1"/>
    <property type="molecule type" value="Genomic_DNA"/>
</dbReference>
<dbReference type="InterPro" id="IPR015421">
    <property type="entry name" value="PyrdxlP-dep_Trfase_major"/>
</dbReference>
<accession>A0AAV1MTI9</accession>
<evidence type="ECO:0000313" key="10">
    <source>
        <dbReference type="Proteomes" id="UP001314229"/>
    </source>
</evidence>
<dbReference type="Gene3D" id="3.40.640.10">
    <property type="entry name" value="Type I PLP-dependent aspartate aminotransferase-like (Major domain)"/>
    <property type="match status" value="1"/>
</dbReference>
<keyword evidence="10" id="KW-1185">Reference proteome</keyword>
<comment type="cofactor">
    <cofactor evidence="1">
        <name>pyridoxal 5'-phosphate</name>
        <dbReference type="ChEBI" id="CHEBI:597326"/>
    </cofactor>
</comment>
<evidence type="ECO:0000256" key="2">
    <source>
        <dbReference type="ARBA" id="ARBA00007441"/>
    </source>
</evidence>
<evidence type="ECO:0000259" key="8">
    <source>
        <dbReference type="Pfam" id="PF00155"/>
    </source>
</evidence>
<organism evidence="9 10">
    <name type="scientific">Scomber scombrus</name>
    <name type="common">Atlantic mackerel</name>
    <name type="synonym">Scomber vernalis</name>
    <dbReference type="NCBI Taxonomy" id="13677"/>
    <lineage>
        <taxon>Eukaryota</taxon>
        <taxon>Metazoa</taxon>
        <taxon>Chordata</taxon>
        <taxon>Craniata</taxon>
        <taxon>Vertebrata</taxon>
        <taxon>Euteleostomi</taxon>
        <taxon>Actinopterygii</taxon>
        <taxon>Neopterygii</taxon>
        <taxon>Teleostei</taxon>
        <taxon>Neoteleostei</taxon>
        <taxon>Acanthomorphata</taxon>
        <taxon>Pelagiaria</taxon>
        <taxon>Scombriformes</taxon>
        <taxon>Scombridae</taxon>
        <taxon>Scomber</taxon>
    </lineage>
</organism>
<dbReference type="GO" id="GO:0005829">
    <property type="term" value="C:cytosol"/>
    <property type="evidence" value="ECO:0007669"/>
    <property type="project" value="TreeGrafter"/>
</dbReference>
<gene>
    <name evidence="9" type="ORF">FSCOSCO3_A026257</name>
</gene>
<dbReference type="EC" id="2.6.1.1" evidence="4"/>
<name>A0AAV1MTI9_SCOSC</name>
<evidence type="ECO:0000256" key="4">
    <source>
        <dbReference type="ARBA" id="ARBA00012753"/>
    </source>
</evidence>
<sequence>MSRPASSLNEIRVNQNEEPQVDLSVFTKTHVAAMNPDTRLLSAFKTDTHASKVYLAGREYFGEEGQTFEPRLIGKIKQQLSTDPTLRPEYPSSLGLTEFTRRATEAALGRGSKAIVENRMLGVQTPGFTSAVHLGTELLRQWYDVSTAWDGPVYLSSPCDNSLAAIFQAAGIQDIREYYYWDDEQRAVCLEKLLGDLERAPERSVVVLSASAHYPTGADLSPNQWAVITQLVMRRRLFPFLLLPAQGLCYGDLARDAWPVQYCVSLGMELLCVQSFSHCFGLYGDAVAHLLCVLKHNSLLLAVQSQADKIVRSLWAQPSVGGAHVVATVLSNPAHLVEWQGEVKRIVQRCMLIREVLRERLRLLGSPGCWDHLTQQNGLYCCTGLNGQQVEYLKKKRHVYLLPNGCLNMSAINGRNLDYIAESIHLALTTSL</sequence>
<reference evidence="9 10" key="1">
    <citation type="submission" date="2024-01" db="EMBL/GenBank/DDBJ databases">
        <authorList>
            <person name="Alioto T."/>
            <person name="Alioto T."/>
            <person name="Gomez Garrido J."/>
        </authorList>
    </citation>
    <scope>NUCLEOTIDE SEQUENCE [LARGE SCALE GENOMIC DNA]</scope>
</reference>
<dbReference type="Proteomes" id="UP001314229">
    <property type="component" value="Unassembled WGS sequence"/>
</dbReference>
<dbReference type="AlphaFoldDB" id="A0AAV1MTI9"/>
<proteinExistence type="inferred from homology"/>
<comment type="similarity">
    <text evidence="2">Belongs to the class-I pyridoxal-phosphate-dependent aminotransferase family.</text>
</comment>
<dbReference type="InterPro" id="IPR015424">
    <property type="entry name" value="PyrdxlP-dep_Trfase"/>
</dbReference>